<evidence type="ECO:0000313" key="4">
    <source>
        <dbReference type="EMBL" id="CAB5049228.1"/>
    </source>
</evidence>
<reference evidence="3" key="1">
    <citation type="submission" date="2020-05" db="EMBL/GenBank/DDBJ databases">
        <authorList>
            <person name="Chiriac C."/>
            <person name="Salcher M."/>
            <person name="Ghai R."/>
            <person name="Kavagutti S V."/>
        </authorList>
    </citation>
    <scope>NUCLEOTIDE SEQUENCE</scope>
</reference>
<evidence type="ECO:0000256" key="1">
    <source>
        <dbReference type="SAM" id="MobiDB-lite"/>
    </source>
</evidence>
<dbReference type="AlphaFoldDB" id="A0A6J6VRD5"/>
<dbReference type="EMBL" id="CAEZXW010000016">
    <property type="protein sequence ID" value="CAB4697543.1"/>
    <property type="molecule type" value="Genomic_DNA"/>
</dbReference>
<feature type="compositionally biased region" description="Low complexity" evidence="1">
    <location>
        <begin position="423"/>
        <end position="466"/>
    </location>
</feature>
<evidence type="ECO:0000313" key="3">
    <source>
        <dbReference type="EMBL" id="CAB4773976.1"/>
    </source>
</evidence>
<evidence type="ECO:0000313" key="2">
    <source>
        <dbReference type="EMBL" id="CAB4697543.1"/>
    </source>
</evidence>
<protein>
    <submittedName>
        <fullName evidence="3">Unannotated protein</fullName>
    </submittedName>
</protein>
<sequence>MRKGYLIGAAAALMAATFTNTPAAVAEDLVYSLPIALAPCGATGASTDCIESVAVVSDSGTEQNATAAPTTRGQKNYAVWDGRGTKSAELPLSNYVWDLPGINNPDSGSKTFVDVQLARDTWGSSTISTLGTDERAMAPVLRIRLTPAFIDTRCAVINGPVSAYTEDILIQTPGITTPSNVPFPCETNTQNKTISPEFIGKVKVSNSTTFLPRTLDSKLHVKVTFKVTDFDALGWIGHAGQGSSASVVKSGDVSRITLDLKAVQVSNGPLVYSATQNAYVDPDKALQDSWSIDAFAPLNTLTTCFSGNLAIFTNSRTLELPVFDPVSREVELATSAPHLTSAGEVNTGFYQANIGDQEAKCLWQVDTAAKLAGQAVISITDGDSNEKQTATLSTSLKNNILTVSGGGFHYSAPKLKLKLNSPAATAPAAKPPTSTTASKPVTKAPVKTQAKPVAKAPAKKVVPTKKAPSKAVKK</sequence>
<dbReference type="EMBL" id="CAEZZQ010000037">
    <property type="protein sequence ID" value="CAB4773976.1"/>
    <property type="molecule type" value="Genomic_DNA"/>
</dbReference>
<name>A0A6J6VRD5_9ZZZZ</name>
<proteinExistence type="predicted"/>
<accession>A0A6J6VRD5</accession>
<feature type="region of interest" description="Disordered" evidence="1">
    <location>
        <begin position="423"/>
        <end position="474"/>
    </location>
</feature>
<gene>
    <name evidence="2" type="ORF">UFOPK2593_00437</name>
    <name evidence="3" type="ORF">UFOPK2894_00749</name>
    <name evidence="4" type="ORF">UFOPK4295_00777</name>
</gene>
<dbReference type="EMBL" id="CAFBQF010000033">
    <property type="protein sequence ID" value="CAB5049228.1"/>
    <property type="molecule type" value="Genomic_DNA"/>
</dbReference>
<organism evidence="3">
    <name type="scientific">freshwater metagenome</name>
    <dbReference type="NCBI Taxonomy" id="449393"/>
    <lineage>
        <taxon>unclassified sequences</taxon>
        <taxon>metagenomes</taxon>
        <taxon>ecological metagenomes</taxon>
    </lineage>
</organism>